<dbReference type="EMBL" id="JAZHGC010000069">
    <property type="protein sequence ID" value="MEM5292055.1"/>
    <property type="molecule type" value="Genomic_DNA"/>
</dbReference>
<accession>A0ABU9QRE4</accession>
<evidence type="ECO:0000313" key="2">
    <source>
        <dbReference type="Proteomes" id="UP001494588"/>
    </source>
</evidence>
<reference evidence="1 2" key="1">
    <citation type="submission" date="2024-01" db="EMBL/GenBank/DDBJ databases">
        <title>The diversity of rhizobia nodulating Mimosa spp. in eleven states of Brazil covering several biomes is determined by host plant, location, and edaphic factors.</title>
        <authorList>
            <person name="Rouws L."/>
            <person name="Barauna A."/>
            <person name="Beukes C."/>
            <person name="De Faria S.M."/>
            <person name="Gross E."/>
            <person name="Dos Reis Junior F.B."/>
            <person name="Simon M."/>
            <person name="Maluk M."/>
            <person name="Odee D.W."/>
            <person name="Kenicer G."/>
            <person name="Young J.P.W."/>
            <person name="Reis V.M."/>
            <person name="Zilli J."/>
            <person name="James E.K."/>
        </authorList>
    </citation>
    <scope>NUCLEOTIDE SEQUENCE [LARGE SCALE GENOMIC DNA]</scope>
    <source>
        <strain evidence="1 2">JPY77</strain>
    </source>
</reference>
<comment type="caution">
    <text evidence="1">The sequence shown here is derived from an EMBL/GenBank/DDBJ whole genome shotgun (WGS) entry which is preliminary data.</text>
</comment>
<sequence>MDSRDVQICNEIGQLLCSAAPDEAKIIMMQADLSDEDDHAQFAFDLIDGIGNDSWFTGGVNVNRQLLELLVEHRRFFVAKNQPRWKRCKFTVDVEAGRYSLEFKYE</sequence>
<name>A0ABU9QRE4_9BURK</name>
<protein>
    <submittedName>
        <fullName evidence="1">Uncharacterized protein</fullName>
    </submittedName>
</protein>
<keyword evidence="2" id="KW-1185">Reference proteome</keyword>
<gene>
    <name evidence="1" type="ORF">V4C55_40835</name>
</gene>
<dbReference type="SUPFAM" id="SSF160424">
    <property type="entry name" value="BH3703-like"/>
    <property type="match status" value="1"/>
</dbReference>
<dbReference type="Gene3D" id="3.30.500.20">
    <property type="entry name" value="BH3703-like domains"/>
    <property type="match status" value="1"/>
</dbReference>
<dbReference type="Proteomes" id="UP001494588">
    <property type="component" value="Unassembled WGS sequence"/>
</dbReference>
<evidence type="ECO:0000313" key="1">
    <source>
        <dbReference type="EMBL" id="MEM5292055.1"/>
    </source>
</evidence>
<organism evidence="1 2">
    <name type="scientific">Paraburkholderia sabiae</name>
    <dbReference type="NCBI Taxonomy" id="273251"/>
    <lineage>
        <taxon>Bacteria</taxon>
        <taxon>Pseudomonadati</taxon>
        <taxon>Pseudomonadota</taxon>
        <taxon>Betaproteobacteria</taxon>
        <taxon>Burkholderiales</taxon>
        <taxon>Burkholderiaceae</taxon>
        <taxon>Paraburkholderia</taxon>
    </lineage>
</organism>
<dbReference type="RefSeq" id="WP_201661905.1">
    <property type="nucleotide sequence ID" value="NZ_CAJHCS010000055.1"/>
</dbReference>
<proteinExistence type="predicted"/>
<dbReference type="InterPro" id="IPR036170">
    <property type="entry name" value="YezG-like_sf"/>
</dbReference>